<evidence type="ECO:0000256" key="2">
    <source>
        <dbReference type="SAM" id="SignalP"/>
    </source>
</evidence>
<feature type="signal peptide" evidence="2">
    <location>
        <begin position="1"/>
        <end position="19"/>
    </location>
</feature>
<keyword evidence="1" id="KW-0472">Membrane</keyword>
<dbReference type="PROSITE" id="PS51257">
    <property type="entry name" value="PROKAR_LIPOPROTEIN"/>
    <property type="match status" value="1"/>
</dbReference>
<sequence length="347" mass="37399">MLTRLFIIGLTLAASTACACTIPVFRYALDRWEADKFHLVLPPSVTQDASVSDLLRPLRANGKANLDITTAATATTAELKYSRESDRPVWAGQLDSASLATLLDSPARQQLLKQILAGDSVIWVIVQGRSEADKTEADRIEKRLRFLEQVAALPVQNPNDPDSQLGPGPPLLLKFTTLRLQRDDPAEQTLIQMLAGPQGKVDPASTSFAAAVFGRGRVLGAWPLVDLDDASLEDACMFLVGRCSCRMKNENPGWDILMNVDWEKALAAAKESGASPSLQVEQKVSPSPHVTVTTKAATAPPPVSKDINAWIGLPMDDTYVVGLDKRALAGIAAAALAIIAIFLLRKK</sequence>
<organism evidence="3 4">
    <name type="scientific">Prosthecobacter dejongeii</name>
    <dbReference type="NCBI Taxonomy" id="48465"/>
    <lineage>
        <taxon>Bacteria</taxon>
        <taxon>Pseudomonadati</taxon>
        <taxon>Verrucomicrobiota</taxon>
        <taxon>Verrucomicrobiia</taxon>
        <taxon>Verrucomicrobiales</taxon>
        <taxon>Verrucomicrobiaceae</taxon>
        <taxon>Prosthecobacter</taxon>
    </lineage>
</organism>
<keyword evidence="2" id="KW-0732">Signal</keyword>
<feature type="transmembrane region" description="Helical" evidence="1">
    <location>
        <begin position="327"/>
        <end position="344"/>
    </location>
</feature>
<dbReference type="RefSeq" id="WP_184212422.1">
    <property type="nucleotide sequence ID" value="NZ_JACHIF010000011.1"/>
</dbReference>
<gene>
    <name evidence="3" type="ORF">HNQ64_004334</name>
</gene>
<comment type="caution">
    <text evidence="3">The sequence shown here is derived from an EMBL/GenBank/DDBJ whole genome shotgun (WGS) entry which is preliminary data.</text>
</comment>
<dbReference type="EMBL" id="JACHIF010000011">
    <property type="protein sequence ID" value="MBB5040055.1"/>
    <property type="molecule type" value="Genomic_DNA"/>
</dbReference>
<dbReference type="Proteomes" id="UP000534294">
    <property type="component" value="Unassembled WGS sequence"/>
</dbReference>
<evidence type="ECO:0000313" key="3">
    <source>
        <dbReference type="EMBL" id="MBB5040055.1"/>
    </source>
</evidence>
<accession>A0A7W8DS87</accession>
<keyword evidence="1" id="KW-1133">Transmembrane helix</keyword>
<proteinExistence type="predicted"/>
<reference evidence="3 4" key="1">
    <citation type="submission" date="2020-08" db="EMBL/GenBank/DDBJ databases">
        <title>Genomic Encyclopedia of Type Strains, Phase IV (KMG-IV): sequencing the most valuable type-strain genomes for metagenomic binning, comparative biology and taxonomic classification.</title>
        <authorList>
            <person name="Goeker M."/>
        </authorList>
    </citation>
    <scope>NUCLEOTIDE SEQUENCE [LARGE SCALE GENOMIC DNA]</scope>
    <source>
        <strain evidence="3 4">DSM 12251</strain>
    </source>
</reference>
<evidence type="ECO:0000256" key="1">
    <source>
        <dbReference type="SAM" id="Phobius"/>
    </source>
</evidence>
<evidence type="ECO:0000313" key="4">
    <source>
        <dbReference type="Proteomes" id="UP000534294"/>
    </source>
</evidence>
<name>A0A7W8DS87_9BACT</name>
<protein>
    <submittedName>
        <fullName evidence="3">Uncharacterized protein</fullName>
    </submittedName>
</protein>
<keyword evidence="1" id="KW-0812">Transmembrane</keyword>
<feature type="chain" id="PRO_5031529481" evidence="2">
    <location>
        <begin position="20"/>
        <end position="347"/>
    </location>
</feature>
<keyword evidence="4" id="KW-1185">Reference proteome</keyword>
<dbReference type="AlphaFoldDB" id="A0A7W8DS87"/>